<reference evidence="8 9" key="1">
    <citation type="journal article" date="2025" name="Microbiol. Resour. Announc.">
        <title>Draft genome sequences for Neonectria magnoliae and Neonectria punicea, canker pathogens of Liriodendron tulipifera and Acer saccharum in West Virginia.</title>
        <authorList>
            <person name="Petronek H.M."/>
            <person name="Kasson M.T."/>
            <person name="Metheny A.M."/>
            <person name="Stauder C.M."/>
            <person name="Lovett B."/>
            <person name="Lynch S.C."/>
            <person name="Garnas J.R."/>
            <person name="Kasson L.R."/>
            <person name="Stajich J.E."/>
        </authorList>
    </citation>
    <scope>NUCLEOTIDE SEQUENCE [LARGE SCALE GENOMIC DNA]</scope>
    <source>
        <strain evidence="8 9">NRRL 64651</strain>
    </source>
</reference>
<keyword evidence="2 6" id="KW-0560">Oxidoreductase</keyword>
<comment type="similarity">
    <text evidence="1 6">Belongs to the aldehyde dehydrogenase family.</text>
</comment>
<evidence type="ECO:0000256" key="5">
    <source>
        <dbReference type="PROSITE-ProRule" id="PRU10007"/>
    </source>
</evidence>
<feature type="domain" description="Aldehyde dehydrogenase" evidence="7">
    <location>
        <begin position="25"/>
        <end position="383"/>
    </location>
</feature>
<evidence type="ECO:0000256" key="3">
    <source>
        <dbReference type="ARBA" id="ARBA00024226"/>
    </source>
</evidence>
<accession>A0ABR1HQK0</accession>
<keyword evidence="9" id="KW-1185">Reference proteome</keyword>
<feature type="active site" evidence="5">
    <location>
        <position position="247"/>
    </location>
</feature>
<dbReference type="InterPro" id="IPR016163">
    <property type="entry name" value="Ald_DH_C"/>
</dbReference>
<dbReference type="PROSITE" id="PS00070">
    <property type="entry name" value="ALDEHYDE_DEHYDR_CYS"/>
    <property type="match status" value="1"/>
</dbReference>
<dbReference type="InterPro" id="IPR016161">
    <property type="entry name" value="Ald_DH/histidinol_DH"/>
</dbReference>
<evidence type="ECO:0000313" key="9">
    <source>
        <dbReference type="Proteomes" id="UP001498421"/>
    </source>
</evidence>
<dbReference type="Gene3D" id="3.40.309.10">
    <property type="entry name" value="Aldehyde Dehydrogenase, Chain A, domain 2"/>
    <property type="match status" value="1"/>
</dbReference>
<sequence>MMEPLNFLRFQNVIDGKLVDSEKIRHGINPATLEALPPVPLSTPKDVDAAVAAAKQAAQGWADTPLEDRQQAVSRFADTLLEHIDGFARMLVLEQGKPLAFAKAEVESTVNILKGIAKLPFLEEVVEDTPDRRVITRYVPIGVSVGIVPWNFPLSLASFKLAPALVAGNPIILKPSPFTPYCGLKLAELGRNFFPAGVFQVLSGDDNLGPWLTAHPGVDKVSFTGSTKTGIKVMQSCANTLKRVTLELGGNDPAIICANIDVPTVAAKVTSLALYNSGQVCIAIKRVYVHSDIYQKFLAEVTRHVNSLKMGNGLDDGVSIGPVQNALQFDRVKELMSSLETENVKVLSGSVDAGSNEKGYFIEPVVIENPPDDSKIVTEEPFGMSYTEQTRLRS</sequence>
<dbReference type="EC" id="1.2.1.3" evidence="3"/>
<dbReference type="PANTHER" id="PTHR11699">
    <property type="entry name" value="ALDEHYDE DEHYDROGENASE-RELATED"/>
    <property type="match status" value="1"/>
</dbReference>
<proteinExistence type="inferred from homology"/>
<comment type="catalytic activity">
    <reaction evidence="4">
        <text>an aldehyde + NAD(+) + H2O = a carboxylate + NADH + 2 H(+)</text>
        <dbReference type="Rhea" id="RHEA:16185"/>
        <dbReference type="ChEBI" id="CHEBI:15377"/>
        <dbReference type="ChEBI" id="CHEBI:15378"/>
        <dbReference type="ChEBI" id="CHEBI:17478"/>
        <dbReference type="ChEBI" id="CHEBI:29067"/>
        <dbReference type="ChEBI" id="CHEBI:57540"/>
        <dbReference type="ChEBI" id="CHEBI:57945"/>
        <dbReference type="EC" id="1.2.1.3"/>
    </reaction>
</comment>
<dbReference type="PROSITE" id="PS00687">
    <property type="entry name" value="ALDEHYDE_DEHYDR_GLU"/>
    <property type="match status" value="1"/>
</dbReference>
<protein>
    <recommendedName>
        <fullName evidence="3">aldehyde dehydrogenase (NAD(+))</fullName>
        <ecNumber evidence="3">1.2.1.3</ecNumber>
    </recommendedName>
</protein>
<dbReference type="InterPro" id="IPR029510">
    <property type="entry name" value="Ald_DH_CS_GLU"/>
</dbReference>
<dbReference type="InterPro" id="IPR016162">
    <property type="entry name" value="Ald_DH_N"/>
</dbReference>
<dbReference type="InterPro" id="IPR016160">
    <property type="entry name" value="Ald_DH_CS_CYS"/>
</dbReference>
<dbReference type="Gene3D" id="3.40.605.10">
    <property type="entry name" value="Aldehyde Dehydrogenase, Chain A, domain 1"/>
    <property type="match status" value="1"/>
</dbReference>
<comment type="caution">
    <text evidence="8">The sequence shown here is derived from an EMBL/GenBank/DDBJ whole genome shotgun (WGS) entry which is preliminary data.</text>
</comment>
<dbReference type="Proteomes" id="UP001498421">
    <property type="component" value="Unassembled WGS sequence"/>
</dbReference>
<dbReference type="InterPro" id="IPR015590">
    <property type="entry name" value="Aldehyde_DH_dom"/>
</dbReference>
<dbReference type="Pfam" id="PF00171">
    <property type="entry name" value="Aldedh"/>
    <property type="match status" value="1"/>
</dbReference>
<evidence type="ECO:0000256" key="1">
    <source>
        <dbReference type="ARBA" id="ARBA00009986"/>
    </source>
</evidence>
<evidence type="ECO:0000256" key="2">
    <source>
        <dbReference type="ARBA" id="ARBA00023002"/>
    </source>
</evidence>
<evidence type="ECO:0000256" key="6">
    <source>
        <dbReference type="RuleBase" id="RU003345"/>
    </source>
</evidence>
<dbReference type="SUPFAM" id="SSF53720">
    <property type="entry name" value="ALDH-like"/>
    <property type="match status" value="1"/>
</dbReference>
<evidence type="ECO:0000259" key="7">
    <source>
        <dbReference type="Pfam" id="PF00171"/>
    </source>
</evidence>
<organism evidence="8 9">
    <name type="scientific">Neonectria magnoliae</name>
    <dbReference type="NCBI Taxonomy" id="2732573"/>
    <lineage>
        <taxon>Eukaryota</taxon>
        <taxon>Fungi</taxon>
        <taxon>Dikarya</taxon>
        <taxon>Ascomycota</taxon>
        <taxon>Pezizomycotina</taxon>
        <taxon>Sordariomycetes</taxon>
        <taxon>Hypocreomycetidae</taxon>
        <taxon>Hypocreales</taxon>
        <taxon>Nectriaceae</taxon>
        <taxon>Neonectria</taxon>
    </lineage>
</organism>
<name>A0ABR1HQK0_9HYPO</name>
<dbReference type="EMBL" id="JAZAVK010000100">
    <property type="protein sequence ID" value="KAK7423224.1"/>
    <property type="molecule type" value="Genomic_DNA"/>
</dbReference>
<evidence type="ECO:0000313" key="8">
    <source>
        <dbReference type="EMBL" id="KAK7423224.1"/>
    </source>
</evidence>
<evidence type="ECO:0000256" key="4">
    <source>
        <dbReference type="ARBA" id="ARBA00049194"/>
    </source>
</evidence>
<gene>
    <name evidence="8" type="ORF">QQZ08_009120</name>
</gene>